<reference evidence="1" key="1">
    <citation type="submission" date="2014-09" db="EMBL/GenBank/DDBJ databases">
        <authorList>
            <person name="Magalhaes I.L.F."/>
            <person name="Oliveira U."/>
            <person name="Santos F.R."/>
            <person name="Vidigal T.H.D.A."/>
            <person name="Brescovit A.D."/>
            <person name="Santos A.J."/>
        </authorList>
    </citation>
    <scope>NUCLEOTIDE SEQUENCE</scope>
    <source>
        <tissue evidence="1">Shoot tissue taken approximately 20 cm above the soil surface</tissue>
    </source>
</reference>
<sequence length="65" mass="6842">MAFPARLKLAATWFATPEVGLDIATPGAVLKRFEVGADCGAPALLFKCAVACVAFMKLGSRAFRP</sequence>
<accession>A0A0A9FDX3</accession>
<name>A0A0A9FDX3_ARUDO</name>
<reference evidence="1" key="2">
    <citation type="journal article" date="2015" name="Data Brief">
        <title>Shoot transcriptome of the giant reed, Arundo donax.</title>
        <authorList>
            <person name="Barrero R.A."/>
            <person name="Guerrero F.D."/>
            <person name="Moolhuijzen P."/>
            <person name="Goolsby J.A."/>
            <person name="Tidwell J."/>
            <person name="Bellgard S.E."/>
            <person name="Bellgard M.I."/>
        </authorList>
    </citation>
    <scope>NUCLEOTIDE SEQUENCE</scope>
    <source>
        <tissue evidence="1">Shoot tissue taken approximately 20 cm above the soil surface</tissue>
    </source>
</reference>
<protein>
    <submittedName>
        <fullName evidence="1">Uncharacterized protein</fullName>
    </submittedName>
</protein>
<dbReference type="AlphaFoldDB" id="A0A0A9FDX3"/>
<dbReference type="EMBL" id="GBRH01187359">
    <property type="protein sequence ID" value="JAE10537.1"/>
    <property type="molecule type" value="Transcribed_RNA"/>
</dbReference>
<organism evidence="1">
    <name type="scientific">Arundo donax</name>
    <name type="common">Giant reed</name>
    <name type="synonym">Donax arundinaceus</name>
    <dbReference type="NCBI Taxonomy" id="35708"/>
    <lineage>
        <taxon>Eukaryota</taxon>
        <taxon>Viridiplantae</taxon>
        <taxon>Streptophyta</taxon>
        <taxon>Embryophyta</taxon>
        <taxon>Tracheophyta</taxon>
        <taxon>Spermatophyta</taxon>
        <taxon>Magnoliopsida</taxon>
        <taxon>Liliopsida</taxon>
        <taxon>Poales</taxon>
        <taxon>Poaceae</taxon>
        <taxon>PACMAD clade</taxon>
        <taxon>Arundinoideae</taxon>
        <taxon>Arundineae</taxon>
        <taxon>Arundo</taxon>
    </lineage>
</organism>
<proteinExistence type="predicted"/>
<evidence type="ECO:0000313" key="1">
    <source>
        <dbReference type="EMBL" id="JAE10537.1"/>
    </source>
</evidence>